<dbReference type="InParanoid" id="H2AXH9"/>
<feature type="domain" description="Protein kinase" evidence="11">
    <location>
        <begin position="332"/>
        <end position="640"/>
    </location>
</feature>
<organism evidence="12 13">
    <name type="scientific">Kazachstania africana (strain ATCC 22294 / BCRC 22015 / CBS 2517 / CECT 1963 / NBRC 1671 / NRRL Y-8276)</name>
    <name type="common">Yeast</name>
    <name type="synonym">Kluyveromyces africanus</name>
    <dbReference type="NCBI Taxonomy" id="1071382"/>
    <lineage>
        <taxon>Eukaryota</taxon>
        <taxon>Fungi</taxon>
        <taxon>Dikarya</taxon>
        <taxon>Ascomycota</taxon>
        <taxon>Saccharomycotina</taxon>
        <taxon>Saccharomycetes</taxon>
        <taxon>Saccharomycetales</taxon>
        <taxon>Saccharomycetaceae</taxon>
        <taxon>Kazachstania</taxon>
    </lineage>
</organism>
<dbReference type="PROSITE" id="PS50011">
    <property type="entry name" value="PROTEIN_KINASE_DOM"/>
    <property type="match status" value="1"/>
</dbReference>
<dbReference type="EC" id="2.7.11.1" evidence="1"/>
<dbReference type="PANTHER" id="PTHR24343">
    <property type="entry name" value="SERINE/THREONINE KINASE"/>
    <property type="match status" value="1"/>
</dbReference>
<keyword evidence="2" id="KW-0723">Serine/threonine-protein kinase</keyword>
<dbReference type="InterPro" id="IPR011009">
    <property type="entry name" value="Kinase-like_dom_sf"/>
</dbReference>
<dbReference type="GO" id="GO:0004674">
    <property type="term" value="F:protein serine/threonine kinase activity"/>
    <property type="evidence" value="ECO:0007669"/>
    <property type="project" value="UniProtKB-KW"/>
</dbReference>
<keyword evidence="4" id="KW-0547">Nucleotide-binding</keyword>
<evidence type="ECO:0000256" key="6">
    <source>
        <dbReference type="ARBA" id="ARBA00022840"/>
    </source>
</evidence>
<feature type="compositionally biased region" description="Pro residues" evidence="10">
    <location>
        <begin position="142"/>
        <end position="152"/>
    </location>
</feature>
<dbReference type="PANTHER" id="PTHR24343:SF43">
    <property type="entry name" value="SERINE_THREONINE-PROTEIN KINASE HAL5-RELATED"/>
    <property type="match status" value="1"/>
</dbReference>
<keyword evidence="13" id="KW-1185">Reference proteome</keyword>
<accession>H2AXH9</accession>
<feature type="compositionally biased region" description="Low complexity" evidence="10">
    <location>
        <begin position="121"/>
        <end position="133"/>
    </location>
</feature>
<evidence type="ECO:0000256" key="10">
    <source>
        <dbReference type="SAM" id="MobiDB-lite"/>
    </source>
</evidence>
<evidence type="ECO:0000313" key="12">
    <source>
        <dbReference type="EMBL" id="CCF59079.1"/>
    </source>
</evidence>
<feature type="compositionally biased region" description="Polar residues" evidence="10">
    <location>
        <begin position="47"/>
        <end position="63"/>
    </location>
</feature>
<keyword evidence="3" id="KW-0808">Transferase</keyword>
<evidence type="ECO:0000313" key="13">
    <source>
        <dbReference type="Proteomes" id="UP000005220"/>
    </source>
</evidence>
<evidence type="ECO:0000256" key="7">
    <source>
        <dbReference type="ARBA" id="ARBA00038505"/>
    </source>
</evidence>
<name>H2AXH9_KAZAF</name>
<dbReference type="STRING" id="1071382.H2AXH9"/>
<evidence type="ECO:0000256" key="9">
    <source>
        <dbReference type="ARBA" id="ARBA00048679"/>
    </source>
</evidence>
<dbReference type="SUPFAM" id="SSF56112">
    <property type="entry name" value="Protein kinase-like (PK-like)"/>
    <property type="match status" value="1"/>
</dbReference>
<feature type="compositionally biased region" description="Polar residues" evidence="10">
    <location>
        <begin position="18"/>
        <end position="28"/>
    </location>
</feature>
<dbReference type="InterPro" id="IPR008271">
    <property type="entry name" value="Ser/Thr_kinase_AS"/>
</dbReference>
<dbReference type="SMART" id="SM00220">
    <property type="entry name" value="S_TKc"/>
    <property type="match status" value="1"/>
</dbReference>
<comment type="similarity">
    <text evidence="7">Belongs to the protein kinase superfamily. CAMK Ser/Thr protein kinase family. NPR/HAL subfamily. HAL5 sub-subfamily.</text>
</comment>
<keyword evidence="5" id="KW-0418">Kinase</keyword>
<reference evidence="12 13" key="1">
    <citation type="journal article" date="2011" name="Proc. Natl. Acad. Sci. U.S.A.">
        <title>Evolutionary erosion of yeast sex chromosomes by mating-type switching accidents.</title>
        <authorList>
            <person name="Gordon J.L."/>
            <person name="Armisen D."/>
            <person name="Proux-Wera E."/>
            <person name="Oheigeartaigh S.S."/>
            <person name="Byrne K.P."/>
            <person name="Wolfe K.H."/>
        </authorList>
    </citation>
    <scope>NUCLEOTIDE SEQUENCE [LARGE SCALE GENOMIC DNA]</scope>
    <source>
        <strain evidence="13">ATCC 22294 / BCRC 22015 / CBS 2517 / CECT 1963 / NBRC 1671 / NRRL Y-8276</strain>
    </source>
</reference>
<feature type="region of interest" description="Disordered" evidence="10">
    <location>
        <begin position="1"/>
        <end position="153"/>
    </location>
</feature>
<dbReference type="PROSITE" id="PS00108">
    <property type="entry name" value="PROTEIN_KINASE_ST"/>
    <property type="match status" value="1"/>
</dbReference>
<evidence type="ECO:0000259" key="11">
    <source>
        <dbReference type="PROSITE" id="PS50011"/>
    </source>
</evidence>
<dbReference type="Gene3D" id="1.10.510.10">
    <property type="entry name" value="Transferase(Phosphotransferase) domain 1"/>
    <property type="match status" value="1"/>
</dbReference>
<dbReference type="KEGG" id="kaf:KAFR_0G00460"/>
<dbReference type="Pfam" id="PF00069">
    <property type="entry name" value="Pkinase"/>
    <property type="match status" value="1"/>
</dbReference>
<dbReference type="AlphaFoldDB" id="H2AXH9"/>
<feature type="compositionally biased region" description="Polar residues" evidence="10">
    <location>
        <begin position="1"/>
        <end position="10"/>
    </location>
</feature>
<dbReference type="GeneID" id="13884570"/>
<dbReference type="OrthoDB" id="6513151at2759"/>
<comment type="catalytic activity">
    <reaction evidence="8">
        <text>L-threonyl-[protein] + ATP = O-phospho-L-threonyl-[protein] + ADP + H(+)</text>
        <dbReference type="Rhea" id="RHEA:46608"/>
        <dbReference type="Rhea" id="RHEA-COMP:11060"/>
        <dbReference type="Rhea" id="RHEA-COMP:11605"/>
        <dbReference type="ChEBI" id="CHEBI:15378"/>
        <dbReference type="ChEBI" id="CHEBI:30013"/>
        <dbReference type="ChEBI" id="CHEBI:30616"/>
        <dbReference type="ChEBI" id="CHEBI:61977"/>
        <dbReference type="ChEBI" id="CHEBI:456216"/>
        <dbReference type="EC" id="2.7.11.1"/>
    </reaction>
</comment>
<evidence type="ECO:0000256" key="8">
    <source>
        <dbReference type="ARBA" id="ARBA00047899"/>
    </source>
</evidence>
<comment type="catalytic activity">
    <reaction evidence="9">
        <text>L-seryl-[protein] + ATP = O-phospho-L-seryl-[protein] + ADP + H(+)</text>
        <dbReference type="Rhea" id="RHEA:17989"/>
        <dbReference type="Rhea" id="RHEA-COMP:9863"/>
        <dbReference type="Rhea" id="RHEA-COMP:11604"/>
        <dbReference type="ChEBI" id="CHEBI:15378"/>
        <dbReference type="ChEBI" id="CHEBI:29999"/>
        <dbReference type="ChEBI" id="CHEBI:30616"/>
        <dbReference type="ChEBI" id="CHEBI:83421"/>
        <dbReference type="ChEBI" id="CHEBI:456216"/>
        <dbReference type="EC" id="2.7.11.1"/>
    </reaction>
</comment>
<proteinExistence type="inferred from homology"/>
<dbReference type="RefSeq" id="XP_003958214.1">
    <property type="nucleotide sequence ID" value="XM_003958165.1"/>
</dbReference>
<dbReference type="GO" id="GO:0005829">
    <property type="term" value="C:cytosol"/>
    <property type="evidence" value="ECO:0007669"/>
    <property type="project" value="TreeGrafter"/>
</dbReference>
<dbReference type="EMBL" id="HE650827">
    <property type="protein sequence ID" value="CCF59079.1"/>
    <property type="molecule type" value="Genomic_DNA"/>
</dbReference>
<dbReference type="GO" id="GO:0005524">
    <property type="term" value="F:ATP binding"/>
    <property type="evidence" value="ECO:0007669"/>
    <property type="project" value="UniProtKB-KW"/>
</dbReference>
<feature type="compositionally biased region" description="Polar residues" evidence="10">
    <location>
        <begin position="78"/>
        <end position="96"/>
    </location>
</feature>
<dbReference type="Proteomes" id="UP000005220">
    <property type="component" value="Chromosome 7"/>
</dbReference>
<keyword evidence="6" id="KW-0067">ATP-binding</keyword>
<evidence type="ECO:0000256" key="1">
    <source>
        <dbReference type="ARBA" id="ARBA00012513"/>
    </source>
</evidence>
<evidence type="ECO:0000256" key="4">
    <source>
        <dbReference type="ARBA" id="ARBA00022741"/>
    </source>
</evidence>
<dbReference type="InterPro" id="IPR000719">
    <property type="entry name" value="Prot_kinase_dom"/>
</dbReference>
<gene>
    <name evidence="12" type="primary">KAFR0G00460</name>
    <name evidence="12" type="ORF">KAFR_0G00460</name>
</gene>
<protein>
    <recommendedName>
        <fullName evidence="1">non-specific serine/threonine protein kinase</fullName>
        <ecNumber evidence="1">2.7.11.1</ecNumber>
    </recommendedName>
</protein>
<dbReference type="eggNOG" id="KOG0590">
    <property type="taxonomic scope" value="Eukaryota"/>
</dbReference>
<sequence length="648" mass="73255">MGTDKQNTAATADRPTGLNKTHSISSSLRGILGRARTGSRVEDTENDLSTNNVKTRDQGSQVSPLRRVDVPRIDLSPAGSNFSVQTDISPPNTTLLSEPGDSGKNYKLTGTKSNIGSHLGTATSANSTSTTANVHRKKSPLQNPPIEDPPITTPVKEQLKKCLVDSQTFKVYETGEHKHFLKILPLINNEARISKVVPEDKHKLSRQSSLSKERSTFSFTNFFKVHKEFSNKFMKATSLIPIEYRLRELEMSVESNPTDIICQKSKQQETLDKEMGAHQKPIPKIVYKESALDEEALKLINLISKRVQDGVKNKPSHNSDNPRENSFFDTYGRNIGDIGHGSYGSISVCSRLMGTCDPICSQTYSNNNRLFFAVKELKLSATDTVEKFSSRITSEFIIGYSLSHYNLPQYEKNNICGKDPSRNLLKIFDLMQNDINNFVEVMEFCPSGDLYTLLTRNSKSGSALHPLESDCFMKQLLRGVEFMHTHGIAHCDLKPENILFYPDGLLKICDFGTSCVFQTAWESKAHFQKGAIGSEPYVAPEVFIHDYKYDPRLIDSWSCGIVYITMILGRYIWKCAKKDDKSYKEYLDSIEKNGEFYVFEEIRHVNVILNKLRRQCLYNILKPDPTARLNVQQVLNSTWMKKTRCCKD</sequence>
<evidence type="ECO:0000256" key="3">
    <source>
        <dbReference type="ARBA" id="ARBA00022679"/>
    </source>
</evidence>
<dbReference type="HOGENOM" id="CLU_016904_1_0_1"/>
<dbReference type="GO" id="GO:0030003">
    <property type="term" value="P:intracellular monoatomic cation homeostasis"/>
    <property type="evidence" value="ECO:0007669"/>
    <property type="project" value="TreeGrafter"/>
</dbReference>
<evidence type="ECO:0000256" key="2">
    <source>
        <dbReference type="ARBA" id="ARBA00022527"/>
    </source>
</evidence>
<evidence type="ECO:0000256" key="5">
    <source>
        <dbReference type="ARBA" id="ARBA00022777"/>
    </source>
</evidence>